<reference evidence="1 2" key="1">
    <citation type="journal article" date="2019" name="Int. J. Syst. Evol. Microbiol.">
        <title>The Global Catalogue of Microorganisms (GCM) 10K type strain sequencing project: providing services to taxonomists for standard genome sequencing and annotation.</title>
        <authorList>
            <consortium name="The Broad Institute Genomics Platform"/>
            <consortium name="The Broad Institute Genome Sequencing Center for Infectious Disease"/>
            <person name="Wu L."/>
            <person name="Ma J."/>
        </authorList>
    </citation>
    <scope>NUCLEOTIDE SEQUENCE [LARGE SCALE GENOMIC DNA]</scope>
    <source>
        <strain evidence="1 2">JCM 1405</strain>
    </source>
</reference>
<dbReference type="EMBL" id="BAAACF010000012">
    <property type="protein sequence ID" value="GAA0730879.1"/>
    <property type="molecule type" value="Genomic_DNA"/>
</dbReference>
<name>A0ABN1J7A1_9CLOT</name>
<evidence type="ECO:0008006" key="3">
    <source>
        <dbReference type="Google" id="ProtNLM"/>
    </source>
</evidence>
<proteinExistence type="predicted"/>
<evidence type="ECO:0000313" key="2">
    <source>
        <dbReference type="Proteomes" id="UP001500339"/>
    </source>
</evidence>
<dbReference type="RefSeq" id="WP_343771456.1">
    <property type="nucleotide sequence ID" value="NZ_BAAACF010000012.1"/>
</dbReference>
<accession>A0ABN1J7A1</accession>
<dbReference type="Proteomes" id="UP001500339">
    <property type="component" value="Unassembled WGS sequence"/>
</dbReference>
<gene>
    <name evidence="1" type="ORF">GCM10008905_32690</name>
</gene>
<protein>
    <recommendedName>
        <fullName evidence="3">Flagellin N-methylase</fullName>
    </recommendedName>
</protein>
<organism evidence="1 2">
    <name type="scientific">Clostridium malenominatum</name>
    <dbReference type="NCBI Taxonomy" id="1539"/>
    <lineage>
        <taxon>Bacteria</taxon>
        <taxon>Bacillati</taxon>
        <taxon>Bacillota</taxon>
        <taxon>Clostridia</taxon>
        <taxon>Eubacteriales</taxon>
        <taxon>Clostridiaceae</taxon>
        <taxon>Clostridium</taxon>
    </lineage>
</organism>
<keyword evidence="2" id="KW-1185">Reference proteome</keyword>
<evidence type="ECO:0000313" key="1">
    <source>
        <dbReference type="EMBL" id="GAA0730879.1"/>
    </source>
</evidence>
<sequence length="219" mass="25903">MYKLSYENTNNIPVFKCDYCGSCSGILESTCHVKGKIRGCCWYFPKYNLIDIKNILDGGHKSFIYKLLNMKNAHINKYCIDVNGEFHEEDYLKYKRETMEEDYDFDSKLFYKICPFNTQKGCNLDFNLRPHPCNLYLCREIIKLSGDEYNKYSKERKDYFAYCNYYDELLKDHLIENKINLTTSPYECIDLIEGIDIPKFEYRTLESIDFTSGDDILAG</sequence>
<comment type="caution">
    <text evidence="1">The sequence shown here is derived from an EMBL/GenBank/DDBJ whole genome shotgun (WGS) entry which is preliminary data.</text>
</comment>